<dbReference type="EMBL" id="FZNW01000001">
    <property type="protein sequence ID" value="SNR27661.1"/>
    <property type="molecule type" value="Genomic_DNA"/>
</dbReference>
<accession>A0A238V0F5</accession>
<dbReference type="Proteomes" id="UP000198348">
    <property type="component" value="Unassembled WGS sequence"/>
</dbReference>
<organism evidence="1 2">
    <name type="scientific">Haloechinothrix alba</name>
    <dbReference type="NCBI Taxonomy" id="664784"/>
    <lineage>
        <taxon>Bacteria</taxon>
        <taxon>Bacillati</taxon>
        <taxon>Actinomycetota</taxon>
        <taxon>Actinomycetes</taxon>
        <taxon>Pseudonocardiales</taxon>
        <taxon>Pseudonocardiaceae</taxon>
        <taxon>Haloechinothrix</taxon>
    </lineage>
</organism>
<dbReference type="AlphaFoldDB" id="A0A238V0F5"/>
<protein>
    <submittedName>
        <fullName evidence="1">Uncharacterized protein</fullName>
    </submittedName>
</protein>
<proteinExistence type="predicted"/>
<evidence type="ECO:0000313" key="2">
    <source>
        <dbReference type="Proteomes" id="UP000198348"/>
    </source>
</evidence>
<evidence type="ECO:0000313" key="1">
    <source>
        <dbReference type="EMBL" id="SNR27661.1"/>
    </source>
</evidence>
<reference evidence="1 2" key="1">
    <citation type="submission" date="2017-06" db="EMBL/GenBank/DDBJ databases">
        <authorList>
            <person name="Kim H.J."/>
            <person name="Triplett B.A."/>
        </authorList>
    </citation>
    <scope>NUCLEOTIDE SEQUENCE [LARGE SCALE GENOMIC DNA]</scope>
    <source>
        <strain evidence="1 2">DSM 45207</strain>
    </source>
</reference>
<sequence length="144" mass="15331">MLVADGHEPVPDDFDTEVDGLPAKAVEHDRLPCLFHLTTHCVLAGEEFAVDAHDGDRLRLRWTGTDPATAARLGLELLGDPGSFGTEAGVGERTALWQVRRDLHRVSPPSGDATGDATGVEGSATQRLLHRIGHHLDTGALAVC</sequence>
<gene>
    <name evidence="1" type="ORF">SAMN06265360_101101</name>
</gene>
<name>A0A238V0F5_9PSEU</name>
<keyword evidence="2" id="KW-1185">Reference proteome</keyword>